<evidence type="ECO:0000256" key="1">
    <source>
        <dbReference type="SAM" id="SignalP"/>
    </source>
</evidence>
<protein>
    <recommendedName>
        <fullName evidence="4">Lipoprotein</fullName>
    </recommendedName>
</protein>
<keyword evidence="3" id="KW-1185">Reference proteome</keyword>
<keyword evidence="1" id="KW-0732">Signal</keyword>
<feature type="signal peptide" evidence="1">
    <location>
        <begin position="1"/>
        <end position="18"/>
    </location>
</feature>
<sequence length="202" mass="20741">MLSIVARAATLPALVLLAACTGPTADTGSPAPSPTPSSAAPTTTATVKKNLTAQGFLPKKVGELGGTECQSSLDTCAIKFTVDKIEVNPKCFEYGTPAPAGRKTLLLHVSMTTGNLSANAQGLAPTIFNPFSFKGLSADGFVHDAQPGSCVDYKGKLSDTILANSRYTGTVEIDVPESATSVASAWPTPGPDGSRGWVWNIG</sequence>
<dbReference type="AlphaFoldDB" id="A0A0F0GEE4"/>
<dbReference type="PROSITE" id="PS51257">
    <property type="entry name" value="PROKAR_LIPOPROTEIN"/>
    <property type="match status" value="1"/>
</dbReference>
<dbReference type="RefSeq" id="WP_045317151.1">
    <property type="nucleotide sequence ID" value="NZ_JYJG01000404.1"/>
</dbReference>
<comment type="caution">
    <text evidence="2">The sequence shown here is derived from an EMBL/GenBank/DDBJ whole genome shotgun (WGS) entry which is preliminary data.</text>
</comment>
<accession>A0A0F0GEE4</accession>
<dbReference type="PATRIC" id="fig|68170.10.peg.1062"/>
<evidence type="ECO:0000313" key="3">
    <source>
        <dbReference type="Proteomes" id="UP000033393"/>
    </source>
</evidence>
<dbReference type="OrthoDB" id="3693806at2"/>
<feature type="chain" id="PRO_5039059502" description="Lipoprotein" evidence="1">
    <location>
        <begin position="19"/>
        <end position="202"/>
    </location>
</feature>
<evidence type="ECO:0008006" key="4">
    <source>
        <dbReference type="Google" id="ProtNLM"/>
    </source>
</evidence>
<gene>
    <name evidence="2" type="ORF">UK23_40730</name>
</gene>
<evidence type="ECO:0000313" key="2">
    <source>
        <dbReference type="EMBL" id="KJK39474.1"/>
    </source>
</evidence>
<organism evidence="2 3">
    <name type="scientific">Lentzea aerocolonigenes</name>
    <name type="common">Lechevalieria aerocolonigenes</name>
    <name type="synonym">Saccharothrix aerocolonigenes</name>
    <dbReference type="NCBI Taxonomy" id="68170"/>
    <lineage>
        <taxon>Bacteria</taxon>
        <taxon>Bacillati</taxon>
        <taxon>Actinomycetota</taxon>
        <taxon>Actinomycetes</taxon>
        <taxon>Pseudonocardiales</taxon>
        <taxon>Pseudonocardiaceae</taxon>
        <taxon>Lentzea</taxon>
    </lineage>
</organism>
<reference evidence="2 3" key="1">
    <citation type="submission" date="2015-02" db="EMBL/GenBank/DDBJ databases">
        <authorList>
            <person name="Ju K.-S."/>
            <person name="Doroghazi J.R."/>
            <person name="Metcalf W."/>
        </authorList>
    </citation>
    <scope>NUCLEOTIDE SEQUENCE [LARGE SCALE GENOMIC DNA]</scope>
    <source>
        <strain evidence="2 3">NRRL B-16140</strain>
    </source>
</reference>
<dbReference type="EMBL" id="JYJG01000404">
    <property type="protein sequence ID" value="KJK39474.1"/>
    <property type="molecule type" value="Genomic_DNA"/>
</dbReference>
<dbReference type="Proteomes" id="UP000033393">
    <property type="component" value="Unassembled WGS sequence"/>
</dbReference>
<proteinExistence type="predicted"/>
<name>A0A0F0GEE4_LENAE</name>